<evidence type="ECO:0000313" key="8">
    <source>
        <dbReference type="Proteomes" id="UP001515480"/>
    </source>
</evidence>
<dbReference type="AlphaFoldDB" id="A0AB34JA97"/>
<keyword evidence="4" id="KW-0723">Serine/threonine-protein kinase</keyword>
<evidence type="ECO:0000256" key="4">
    <source>
        <dbReference type="RuleBase" id="RU000304"/>
    </source>
</evidence>
<dbReference type="PROSITE" id="PS50011">
    <property type="entry name" value="PROTEIN_KINASE_DOM"/>
    <property type="match status" value="1"/>
</dbReference>
<gene>
    <name evidence="7" type="ORF">AB1Y20_002093</name>
</gene>
<dbReference type="Pfam" id="PF00069">
    <property type="entry name" value="Pkinase"/>
    <property type="match status" value="1"/>
</dbReference>
<evidence type="ECO:0000259" key="6">
    <source>
        <dbReference type="PROSITE" id="PS50011"/>
    </source>
</evidence>
<dbReference type="PROSITE" id="PS00107">
    <property type="entry name" value="PROTEIN_KINASE_ATP"/>
    <property type="match status" value="1"/>
</dbReference>
<evidence type="ECO:0000256" key="3">
    <source>
        <dbReference type="PROSITE-ProRule" id="PRU10141"/>
    </source>
</evidence>
<name>A0AB34JA97_PRYPA</name>
<reference evidence="7 8" key="1">
    <citation type="journal article" date="2024" name="Science">
        <title>Giant polyketide synthase enzymes in the biosynthesis of giant marine polyether toxins.</title>
        <authorList>
            <person name="Fallon T.R."/>
            <person name="Shende V.V."/>
            <person name="Wierzbicki I.H."/>
            <person name="Pendleton A.L."/>
            <person name="Watervoot N.F."/>
            <person name="Auber R.P."/>
            <person name="Gonzalez D.J."/>
            <person name="Wisecaver J.H."/>
            <person name="Moore B.S."/>
        </authorList>
    </citation>
    <scope>NUCLEOTIDE SEQUENCE [LARGE SCALE GENOMIC DNA]</scope>
    <source>
        <strain evidence="7 8">12B1</strain>
    </source>
</reference>
<dbReference type="InterPro" id="IPR000719">
    <property type="entry name" value="Prot_kinase_dom"/>
</dbReference>
<keyword evidence="8" id="KW-1185">Reference proteome</keyword>
<keyword evidence="4" id="KW-0418">Kinase</keyword>
<dbReference type="InterPro" id="IPR011009">
    <property type="entry name" value="Kinase-like_dom_sf"/>
</dbReference>
<dbReference type="PANTHER" id="PTHR24346:SF30">
    <property type="entry name" value="MATERNAL EMBRYONIC LEUCINE ZIPPER KINASE"/>
    <property type="match status" value="1"/>
</dbReference>
<dbReference type="EMBL" id="JBGBPQ010000011">
    <property type="protein sequence ID" value="KAL1515469.1"/>
    <property type="molecule type" value="Genomic_DNA"/>
</dbReference>
<dbReference type="PANTHER" id="PTHR24346">
    <property type="entry name" value="MAP/MICROTUBULE AFFINITY-REGULATING KINASE"/>
    <property type="match status" value="1"/>
</dbReference>
<sequence length="430" mass="47484">MGARMEGWERLWDTQLRWLTRPRRVIGTTPPRIERRMTVPWSDPSGRFELTDTILGEGGYGVVCLARDRSVTPAVDVAAKKLDLCQLREDQVAREVNAFRRIQEEGSSPCEYVVQLLADAVEEGVAHYLFFPYCAGGDLLDRTLSMGGLKEEVARPLFAQMTRGVAHLHDLGVAHRDIKLENFFLTASGDVRLGDLGLAALSESRDPAASAPLLCSEWAGSESYAAPEVWAVELQGRSSSHKSFDAYPADIWSLGICLFTMLNNMMPLDKAVPQADWRYDLLVQCYRSGASYAVQLHEQYGRKCTLSISALGLLAWMLAIDPKRRPSAAELETSAWRVEAAAAAPTASQSAPAAPSASLASACPALLLESELDSKYVMRGGDRPSGAWHQDHIEIYPLEDEITWRSASSLGTEHEPLVPKRQNAKERRRA</sequence>
<keyword evidence="1 3" id="KW-0547">Nucleotide-binding</keyword>
<keyword evidence="2 3" id="KW-0067">ATP-binding</keyword>
<dbReference type="SMART" id="SM00220">
    <property type="entry name" value="S_TKc"/>
    <property type="match status" value="1"/>
</dbReference>
<comment type="caution">
    <text evidence="7">The sequence shown here is derived from an EMBL/GenBank/DDBJ whole genome shotgun (WGS) entry which is preliminary data.</text>
</comment>
<evidence type="ECO:0000313" key="7">
    <source>
        <dbReference type="EMBL" id="KAL1515469.1"/>
    </source>
</evidence>
<evidence type="ECO:0000256" key="1">
    <source>
        <dbReference type="ARBA" id="ARBA00022741"/>
    </source>
</evidence>
<dbReference type="Gene3D" id="1.10.510.10">
    <property type="entry name" value="Transferase(Phosphotransferase) domain 1"/>
    <property type="match status" value="1"/>
</dbReference>
<dbReference type="InterPro" id="IPR008271">
    <property type="entry name" value="Ser/Thr_kinase_AS"/>
</dbReference>
<feature type="domain" description="Protein kinase" evidence="6">
    <location>
        <begin position="49"/>
        <end position="337"/>
    </location>
</feature>
<accession>A0AB34JA97</accession>
<dbReference type="GO" id="GO:0004674">
    <property type="term" value="F:protein serine/threonine kinase activity"/>
    <property type="evidence" value="ECO:0007669"/>
    <property type="project" value="UniProtKB-KW"/>
</dbReference>
<evidence type="ECO:0000256" key="5">
    <source>
        <dbReference type="SAM" id="MobiDB-lite"/>
    </source>
</evidence>
<evidence type="ECO:0000256" key="2">
    <source>
        <dbReference type="ARBA" id="ARBA00022840"/>
    </source>
</evidence>
<protein>
    <recommendedName>
        <fullName evidence="6">Protein kinase domain-containing protein</fullName>
    </recommendedName>
</protein>
<dbReference type="GO" id="GO:0035556">
    <property type="term" value="P:intracellular signal transduction"/>
    <property type="evidence" value="ECO:0007669"/>
    <property type="project" value="TreeGrafter"/>
</dbReference>
<dbReference type="InterPro" id="IPR017441">
    <property type="entry name" value="Protein_kinase_ATP_BS"/>
</dbReference>
<organism evidence="7 8">
    <name type="scientific">Prymnesium parvum</name>
    <name type="common">Toxic golden alga</name>
    <dbReference type="NCBI Taxonomy" id="97485"/>
    <lineage>
        <taxon>Eukaryota</taxon>
        <taxon>Haptista</taxon>
        <taxon>Haptophyta</taxon>
        <taxon>Prymnesiophyceae</taxon>
        <taxon>Prymnesiales</taxon>
        <taxon>Prymnesiaceae</taxon>
        <taxon>Prymnesium</taxon>
    </lineage>
</organism>
<proteinExistence type="inferred from homology"/>
<feature type="binding site" evidence="3">
    <location>
        <position position="81"/>
    </location>
    <ligand>
        <name>ATP</name>
        <dbReference type="ChEBI" id="CHEBI:30616"/>
    </ligand>
</feature>
<feature type="region of interest" description="Disordered" evidence="5">
    <location>
        <begin position="407"/>
        <end position="430"/>
    </location>
</feature>
<dbReference type="Proteomes" id="UP001515480">
    <property type="component" value="Unassembled WGS sequence"/>
</dbReference>
<dbReference type="SUPFAM" id="SSF56112">
    <property type="entry name" value="Protein kinase-like (PK-like)"/>
    <property type="match status" value="1"/>
</dbReference>
<dbReference type="GO" id="GO:0005737">
    <property type="term" value="C:cytoplasm"/>
    <property type="evidence" value="ECO:0007669"/>
    <property type="project" value="TreeGrafter"/>
</dbReference>
<dbReference type="GO" id="GO:0005524">
    <property type="term" value="F:ATP binding"/>
    <property type="evidence" value="ECO:0007669"/>
    <property type="project" value="UniProtKB-UniRule"/>
</dbReference>
<dbReference type="PROSITE" id="PS00108">
    <property type="entry name" value="PROTEIN_KINASE_ST"/>
    <property type="match status" value="1"/>
</dbReference>
<comment type="similarity">
    <text evidence="4">Belongs to the protein kinase superfamily.</text>
</comment>
<keyword evidence="4" id="KW-0808">Transferase</keyword>